<dbReference type="EMBL" id="CP009920">
    <property type="protein sequence ID" value="AJI23396.1"/>
    <property type="molecule type" value="Genomic_DNA"/>
</dbReference>
<evidence type="ECO:0000313" key="2">
    <source>
        <dbReference type="Proteomes" id="UP000031829"/>
    </source>
</evidence>
<sequence>MKIKQMKSGMYAKTKYSEVNKNKAYANATNPQPRADWALGMLLANGYAIMNSFYINEIQKLIRSLRELGVEYTMKTIEGKQEYTNGEKKWKDFFYEFTTVYFEDDRE</sequence>
<dbReference type="Proteomes" id="UP000031829">
    <property type="component" value="Chromosome"/>
</dbReference>
<gene>
    <name evidence="1" type="ORF">BG04_1455</name>
</gene>
<reference evidence="1 2" key="1">
    <citation type="journal article" date="2015" name="Genome Announc.">
        <title>Complete genome sequences for 35 biothreat assay-relevant bacillus species.</title>
        <authorList>
            <person name="Johnson S.L."/>
            <person name="Daligault H.E."/>
            <person name="Davenport K.W."/>
            <person name="Jaissle J."/>
            <person name="Frey K.G."/>
            <person name="Ladner J.T."/>
            <person name="Broomall S.M."/>
            <person name="Bishop-Lilly K.A."/>
            <person name="Bruce D.C."/>
            <person name="Gibbons H.S."/>
            <person name="Coyne S.R."/>
            <person name="Lo C.C."/>
            <person name="Meincke L."/>
            <person name="Munk A.C."/>
            <person name="Koroleva G.I."/>
            <person name="Rosenzweig C.N."/>
            <person name="Palacios G.F."/>
            <person name="Redden C.L."/>
            <person name="Minogue T.D."/>
            <person name="Chain P.S."/>
        </authorList>
    </citation>
    <scope>NUCLEOTIDE SEQUENCE [LARGE SCALE GENOMIC DNA]</scope>
    <source>
        <strain evidence="2">ATCC 14581 / DSM 32 / JCM 2506 / NBRC 15308 / NCIMB 9376 / NCTC 10342 / NRRL B-14308 / VKM B-512</strain>
    </source>
</reference>
<accession>A0A0B6AIP9</accession>
<dbReference type="AlphaFoldDB" id="A0A0B6AIP9"/>
<organism evidence="1 2">
    <name type="scientific">Priestia megaterium (strain ATCC 14581 / DSM 32 / CCUG 1817 / JCM 2506 / NBRC 15308 / NCIMB 9376 / NCTC 10342 / NRRL B-14308 / VKM B-512 / Ford 19)</name>
    <name type="common">Bacillus megaterium</name>
    <dbReference type="NCBI Taxonomy" id="1348623"/>
    <lineage>
        <taxon>Bacteria</taxon>
        <taxon>Bacillati</taxon>
        <taxon>Bacillota</taxon>
        <taxon>Bacilli</taxon>
        <taxon>Bacillales</taxon>
        <taxon>Bacillaceae</taxon>
        <taxon>Priestia</taxon>
    </lineage>
</organism>
<dbReference type="RefSeq" id="WP_034656715.1">
    <property type="nucleotide sequence ID" value="NZ_BCVB01000021.1"/>
</dbReference>
<name>A0A0B6AIP9_PRIM2</name>
<evidence type="ECO:0000313" key="1">
    <source>
        <dbReference type="EMBL" id="AJI23396.1"/>
    </source>
</evidence>
<proteinExistence type="predicted"/>
<dbReference type="HOGENOM" id="CLU_2204764_0_0_9"/>
<dbReference type="KEGG" id="bmeg:BG04_1455"/>
<protein>
    <submittedName>
        <fullName evidence="1">Uncharacterized protein</fullName>
    </submittedName>
</protein>
<dbReference type="GeneID" id="93644927"/>